<gene>
    <name evidence="3" type="ORF">FHX37_0378</name>
</gene>
<dbReference type="SUPFAM" id="SSF51735">
    <property type="entry name" value="NAD(P)-binding Rossmann-fold domains"/>
    <property type="match status" value="1"/>
</dbReference>
<proteinExistence type="predicted"/>
<evidence type="ECO:0000313" key="4">
    <source>
        <dbReference type="Proteomes" id="UP000317422"/>
    </source>
</evidence>
<reference evidence="3 4" key="1">
    <citation type="submission" date="2019-06" db="EMBL/GenBank/DDBJ databases">
        <title>Sequencing the genomes of 1000 actinobacteria strains.</title>
        <authorList>
            <person name="Klenk H.-P."/>
        </authorList>
    </citation>
    <scope>NUCLEOTIDE SEQUENCE [LARGE SCALE GENOMIC DNA]</scope>
    <source>
        <strain evidence="3 4">DSM 45015</strain>
    </source>
</reference>
<comment type="caution">
    <text evidence="3">The sequence shown here is derived from an EMBL/GenBank/DDBJ whole genome shotgun (WGS) entry which is preliminary data.</text>
</comment>
<keyword evidence="4" id="KW-1185">Reference proteome</keyword>
<keyword evidence="1" id="KW-0472">Membrane</keyword>
<dbReference type="Pfam" id="PF01370">
    <property type="entry name" value="Epimerase"/>
    <property type="match status" value="1"/>
</dbReference>
<name>A0A543NF81_9ACTN</name>
<keyword evidence="1" id="KW-1133">Transmembrane helix</keyword>
<dbReference type="InterPro" id="IPR001509">
    <property type="entry name" value="Epimerase_deHydtase"/>
</dbReference>
<dbReference type="PANTHER" id="PTHR43245:SF52">
    <property type="entry name" value="NAD-DEPENDENT EPIMERASE_DEHYDRATASE"/>
    <property type="match status" value="1"/>
</dbReference>
<evidence type="ECO:0000259" key="2">
    <source>
        <dbReference type="Pfam" id="PF01370"/>
    </source>
</evidence>
<accession>A0A543NF81</accession>
<dbReference type="InterPro" id="IPR036291">
    <property type="entry name" value="NAD(P)-bd_dom_sf"/>
</dbReference>
<organism evidence="3 4">
    <name type="scientific">Haloactinospora alba</name>
    <dbReference type="NCBI Taxonomy" id="405555"/>
    <lineage>
        <taxon>Bacteria</taxon>
        <taxon>Bacillati</taxon>
        <taxon>Actinomycetota</taxon>
        <taxon>Actinomycetes</taxon>
        <taxon>Streptosporangiales</taxon>
        <taxon>Nocardiopsidaceae</taxon>
        <taxon>Haloactinospora</taxon>
    </lineage>
</organism>
<evidence type="ECO:0000256" key="1">
    <source>
        <dbReference type="SAM" id="Phobius"/>
    </source>
</evidence>
<dbReference type="PANTHER" id="PTHR43245">
    <property type="entry name" value="BIFUNCTIONAL POLYMYXIN RESISTANCE PROTEIN ARNA"/>
    <property type="match status" value="1"/>
</dbReference>
<dbReference type="InterPro" id="IPR050177">
    <property type="entry name" value="Lipid_A_modif_metabolic_enz"/>
</dbReference>
<sequence>MSTETSQVRPQHSADKSASVVAVTGAASGVGHILLQRLLAAQDSGLIGTIVAIDDHCGPTEGVTWRVADIRDPALAPRLSDVDVLVHAADDRSLDAPARERRTRNVRAAQTLLTAAAAERVSRVILITSTMVYGATPENPVPLPEDAPMAPDTDAGVIGDFIEIEDLASFARRAHPALSVTVLRPAPLVGPEIDTLLARHFSAPRLLTVKGWEQAWQFCHIDDLASAVEFVIVHDVHGKTGTVAVGCEGALRQSDAEEIAELRRFELPANLALGATQRLHRVGLAPAPASELKFLVYPCVVDCVTLRDAGWQPEYDNAEALGALLEARGKQSRGRNVGRKEVTITAASAAGAAAAAIGTAAAVRRLRKRRRS</sequence>
<keyword evidence="1" id="KW-0812">Transmembrane</keyword>
<dbReference type="AlphaFoldDB" id="A0A543NF81"/>
<feature type="transmembrane region" description="Helical" evidence="1">
    <location>
        <begin position="342"/>
        <end position="363"/>
    </location>
</feature>
<dbReference type="EMBL" id="VFQC01000001">
    <property type="protein sequence ID" value="TQN30499.1"/>
    <property type="molecule type" value="Genomic_DNA"/>
</dbReference>
<dbReference type="Proteomes" id="UP000317422">
    <property type="component" value="Unassembled WGS sequence"/>
</dbReference>
<protein>
    <submittedName>
        <fullName evidence="3">Nucleoside-diphosphate-sugar epimerase</fullName>
    </submittedName>
</protein>
<feature type="domain" description="NAD-dependent epimerase/dehydratase" evidence="2">
    <location>
        <begin position="21"/>
        <end position="240"/>
    </location>
</feature>
<dbReference type="Gene3D" id="3.40.50.720">
    <property type="entry name" value="NAD(P)-binding Rossmann-like Domain"/>
    <property type="match status" value="1"/>
</dbReference>
<evidence type="ECO:0000313" key="3">
    <source>
        <dbReference type="EMBL" id="TQN30499.1"/>
    </source>
</evidence>